<comment type="caution">
    <text evidence="3">The sequence shown here is derived from an EMBL/GenBank/DDBJ whole genome shotgun (WGS) entry which is preliminary data.</text>
</comment>
<sequence length="291" mass="33370">DPLDRIGSLAWDGFDRLTSSRTPNLRTANAPDPDRTNPTVMSTTLPWQPQLSLKSRLLHTPSPYRPHRATPVRRFAPIRAFRRSDIGGFVRRMVSGELCGNAWRSANDGIEQLLFEAKKAAERLDRRYSVSRSLSSAVRSAADRARYIDRELEIRLRWRTFTMDFNRNLPRYRKQLNDFLDTPLGRSFATIFFLWFALSGWLFRFLIFTTWILPFAGPLLIGTIANNLVIKGACPACKRQFAGYKNQMIRCTSCGNVVWQPKGDDLFSRDGRGTTTSKSDPEIIDVEFEEK</sequence>
<reference evidence="3" key="1">
    <citation type="submission" date="2015-10" db="EMBL/GenBank/DDBJ databases">
        <authorList>
            <person name="Martinez-Garcia P.J."/>
            <person name="Crepeau M.W."/>
            <person name="Puiu D."/>
            <person name="Gonzalez-Ibeas D."/>
            <person name="Whalen J."/>
            <person name="Stevens K."/>
            <person name="Paul R."/>
            <person name="Butterfield T."/>
            <person name="Britton M."/>
            <person name="Reagan R."/>
            <person name="Chakraborty S."/>
            <person name="Walawage S.L."/>
            <person name="Vasquez-Gross H.A."/>
            <person name="Cardeno C."/>
            <person name="Famula R."/>
            <person name="Pratt K."/>
            <person name="Kuruganti S."/>
            <person name="Aradhya M.K."/>
            <person name="Leslie C.A."/>
            <person name="Dandekar A.M."/>
            <person name="Salzberg S.L."/>
            <person name="Wegrzyn J.L."/>
            <person name="Langley C.H."/>
            <person name="Neale D.B."/>
        </authorList>
    </citation>
    <scope>NUCLEOTIDE SEQUENCE</scope>
    <source>
        <tissue evidence="3">Leaves</tissue>
    </source>
</reference>
<evidence type="ECO:0008006" key="5">
    <source>
        <dbReference type="Google" id="ProtNLM"/>
    </source>
</evidence>
<feature type="non-terminal residue" evidence="3">
    <location>
        <position position="291"/>
    </location>
</feature>
<feature type="compositionally biased region" description="Acidic residues" evidence="1">
    <location>
        <begin position="282"/>
        <end position="291"/>
    </location>
</feature>
<evidence type="ECO:0000313" key="4">
    <source>
        <dbReference type="Proteomes" id="UP000619265"/>
    </source>
</evidence>
<keyword evidence="2" id="KW-1133">Transmembrane helix</keyword>
<accession>A0A833U802</accession>
<feature type="transmembrane region" description="Helical" evidence="2">
    <location>
        <begin position="183"/>
        <end position="202"/>
    </location>
</feature>
<evidence type="ECO:0000313" key="3">
    <source>
        <dbReference type="EMBL" id="KAF5461856.1"/>
    </source>
</evidence>
<dbReference type="EMBL" id="LIHL02000008">
    <property type="protein sequence ID" value="KAF5461856.1"/>
    <property type="molecule type" value="Genomic_DNA"/>
</dbReference>
<name>A0A833U802_JUGRE</name>
<feature type="transmembrane region" description="Helical" evidence="2">
    <location>
        <begin position="208"/>
        <end position="230"/>
    </location>
</feature>
<reference evidence="3" key="2">
    <citation type="submission" date="2020-03" db="EMBL/GenBank/DDBJ databases">
        <title>Walnut 2.0.</title>
        <authorList>
            <person name="Marrano A."/>
            <person name="Britton M."/>
            <person name="Zimin A.V."/>
            <person name="Zaini P.A."/>
            <person name="Workman R."/>
            <person name="Puiu D."/>
            <person name="Bianco L."/>
            <person name="Allen B.J."/>
            <person name="Troggio M."/>
            <person name="Leslie C.A."/>
            <person name="Timp W."/>
            <person name="Dendekar A."/>
            <person name="Salzberg S.L."/>
            <person name="Neale D.B."/>
        </authorList>
    </citation>
    <scope>NUCLEOTIDE SEQUENCE</scope>
    <source>
        <tissue evidence="3">Leaves</tissue>
    </source>
</reference>
<organism evidence="3 4">
    <name type="scientific">Juglans regia</name>
    <name type="common">English walnut</name>
    <dbReference type="NCBI Taxonomy" id="51240"/>
    <lineage>
        <taxon>Eukaryota</taxon>
        <taxon>Viridiplantae</taxon>
        <taxon>Streptophyta</taxon>
        <taxon>Embryophyta</taxon>
        <taxon>Tracheophyta</taxon>
        <taxon>Spermatophyta</taxon>
        <taxon>Magnoliopsida</taxon>
        <taxon>eudicotyledons</taxon>
        <taxon>Gunneridae</taxon>
        <taxon>Pentapetalae</taxon>
        <taxon>rosids</taxon>
        <taxon>fabids</taxon>
        <taxon>Fagales</taxon>
        <taxon>Juglandaceae</taxon>
        <taxon>Juglans</taxon>
    </lineage>
</organism>
<feature type="region of interest" description="Disordered" evidence="1">
    <location>
        <begin position="268"/>
        <end position="291"/>
    </location>
</feature>
<gene>
    <name evidence="3" type="ORF">F2P56_017919</name>
</gene>
<keyword evidence="2" id="KW-0472">Membrane</keyword>
<dbReference type="PANTHER" id="PTHR36356">
    <property type="entry name" value="EXPRESSED PROTEIN"/>
    <property type="match status" value="1"/>
</dbReference>
<proteinExistence type="predicted"/>
<evidence type="ECO:0000256" key="2">
    <source>
        <dbReference type="SAM" id="Phobius"/>
    </source>
</evidence>
<dbReference type="AlphaFoldDB" id="A0A833U802"/>
<dbReference type="Proteomes" id="UP000619265">
    <property type="component" value="Unassembled WGS sequence"/>
</dbReference>
<dbReference type="PANTHER" id="PTHR36356:SF1">
    <property type="entry name" value="EXPRESSED PROTEIN"/>
    <property type="match status" value="1"/>
</dbReference>
<keyword evidence="2" id="KW-0812">Transmembrane</keyword>
<evidence type="ECO:0000256" key="1">
    <source>
        <dbReference type="SAM" id="MobiDB-lite"/>
    </source>
</evidence>
<dbReference type="Gramene" id="Jr08_05900_p1">
    <property type="protein sequence ID" value="cds.Jr08_05900_p1"/>
    <property type="gene ID" value="Jr08_05900"/>
</dbReference>
<protein>
    <recommendedName>
        <fullName evidence="5">Replicase polyprotein 1ab</fullName>
    </recommendedName>
</protein>